<dbReference type="Pfam" id="PF00193">
    <property type="entry name" value="Xlink"/>
    <property type="match status" value="1"/>
</dbReference>
<protein>
    <recommendedName>
        <fullName evidence="3">Link domain-containing protein</fullName>
    </recommendedName>
</protein>
<dbReference type="InterPro" id="IPR016187">
    <property type="entry name" value="CTDL_fold"/>
</dbReference>
<proteinExistence type="predicted"/>
<dbReference type="SMART" id="SM00445">
    <property type="entry name" value="LINK"/>
    <property type="match status" value="1"/>
</dbReference>
<feature type="domain" description="Link" evidence="3">
    <location>
        <begin position="289"/>
        <end position="390"/>
    </location>
</feature>
<feature type="transmembrane region" description="Helical" evidence="2">
    <location>
        <begin position="95"/>
        <end position="114"/>
    </location>
</feature>
<dbReference type="AlphaFoldDB" id="A0A6C0I396"/>
<feature type="transmembrane region" description="Helical" evidence="2">
    <location>
        <begin position="53"/>
        <end position="75"/>
    </location>
</feature>
<reference evidence="4" key="1">
    <citation type="journal article" date="2020" name="Nature">
        <title>Giant virus diversity and host interactions through global metagenomics.</title>
        <authorList>
            <person name="Schulz F."/>
            <person name="Roux S."/>
            <person name="Paez-Espino D."/>
            <person name="Jungbluth S."/>
            <person name="Walsh D.A."/>
            <person name="Denef V.J."/>
            <person name="McMahon K.D."/>
            <person name="Konstantinidis K.T."/>
            <person name="Eloe-Fadrosh E.A."/>
            <person name="Kyrpides N.C."/>
            <person name="Woyke T."/>
        </authorList>
    </citation>
    <scope>NUCLEOTIDE SEQUENCE</scope>
    <source>
        <strain evidence="4">GVMAG-M-3300023184-190</strain>
    </source>
</reference>
<organism evidence="4">
    <name type="scientific">viral metagenome</name>
    <dbReference type="NCBI Taxonomy" id="1070528"/>
    <lineage>
        <taxon>unclassified sequences</taxon>
        <taxon>metagenomes</taxon>
        <taxon>organismal metagenomes</taxon>
    </lineage>
</organism>
<keyword evidence="2" id="KW-0812">Transmembrane</keyword>
<evidence type="ECO:0000256" key="2">
    <source>
        <dbReference type="SAM" id="Phobius"/>
    </source>
</evidence>
<dbReference type="InterPro" id="IPR000538">
    <property type="entry name" value="Link_dom"/>
</dbReference>
<dbReference type="GO" id="GO:0005540">
    <property type="term" value="F:hyaluronic acid binding"/>
    <property type="evidence" value="ECO:0007669"/>
    <property type="project" value="InterPro"/>
</dbReference>
<dbReference type="EMBL" id="MN740087">
    <property type="protein sequence ID" value="QHT87364.1"/>
    <property type="molecule type" value="Genomic_DNA"/>
</dbReference>
<name>A0A6C0I396_9ZZZZ</name>
<keyword evidence="1" id="KW-1015">Disulfide bond</keyword>
<feature type="transmembrane region" description="Helical" evidence="2">
    <location>
        <begin position="6"/>
        <end position="32"/>
    </location>
</feature>
<evidence type="ECO:0000313" key="4">
    <source>
        <dbReference type="EMBL" id="QHT87364.1"/>
    </source>
</evidence>
<dbReference type="GO" id="GO:0007155">
    <property type="term" value="P:cell adhesion"/>
    <property type="evidence" value="ECO:0007669"/>
    <property type="project" value="InterPro"/>
</dbReference>
<dbReference type="InterPro" id="IPR016186">
    <property type="entry name" value="C-type_lectin-like/link_sf"/>
</dbReference>
<keyword evidence="2" id="KW-1133">Transmembrane helix</keyword>
<dbReference type="PROSITE" id="PS50963">
    <property type="entry name" value="LINK_2"/>
    <property type="match status" value="1"/>
</dbReference>
<accession>A0A6C0I396</accession>
<dbReference type="Gene3D" id="3.10.100.10">
    <property type="entry name" value="Mannose-Binding Protein A, subunit A"/>
    <property type="match status" value="1"/>
</dbReference>
<keyword evidence="2" id="KW-0472">Membrane</keyword>
<evidence type="ECO:0000259" key="3">
    <source>
        <dbReference type="PROSITE" id="PS50963"/>
    </source>
</evidence>
<dbReference type="SUPFAM" id="SSF56436">
    <property type="entry name" value="C-type lectin-like"/>
    <property type="match status" value="1"/>
</dbReference>
<evidence type="ECO:0000256" key="1">
    <source>
        <dbReference type="ARBA" id="ARBA00023157"/>
    </source>
</evidence>
<feature type="transmembrane region" description="Helical" evidence="2">
    <location>
        <begin position="134"/>
        <end position="151"/>
    </location>
</feature>
<sequence>MDISIYNIFFTQINLIALICFLALYVAAYFGLGQMLKQQPANLEFQLALSRTFDGMVFLLCIVYIILFFVYVKFLDSETLVNIIVAISNYVNENMSLLFTSSFLVFFYGFLILFRVPISDETKPFSISFVENSAWAVFIFTIFVVFFKYVLRTSLTGMIAELFNFDTTKYVTVTSNAVTSNAVTGNAVTGNAVTDNSNYTWVQHYFGSGVTGNTSSTANVVTGNIFTIGAPTTYTATGNIVTTDAVTTGAYVSKAATSGSPTTTTTTTTVTGNILTTSSASPAVTGNTIIANQVFNVSNNLYTYDDAQAICASYGAKLANYDQIENAYNDGAEWCNYGWSADQMILFPTQKMTWNRLQGNKGHENDCGRPGVNGGHIDNPYLKFGVNCFGQRPPATADDLSRLETKKNSILPKTEKDKQLDSKIQYWKDNAATLLQLSSYNNKKWSEY</sequence>